<dbReference type="InterPro" id="IPR001660">
    <property type="entry name" value="SAM"/>
</dbReference>
<sequence>MITTTTTRLAHLETGSAAASSSLSRRRRRQRAATRVEARCKSCFVAPSTVAPLRRQQRRCDYGRTKRKTLRPPAAFIFWSQEDELRKRFKQIATVVADELAIAYSGNKNVKSIRKGILLVAEYPLFSVGVLVAGMSVAAAMASAVAVPIALAAVGTLLPLIMFASFGAIFAATAAAMVALTVLGPLLLSFSFFGGMSFVAVAAKAAIIVPSIIIGSTIWAIGSFGLKRSAVGGAAGTADEEAKFENINAVGSQDDDDVNDDDESTNEFARTILDRFDRQLLGDVELWDSEEVSAWLKSESLDEAASIAKSAKITGRQILKYKDVRELESIFQINSPKDQKKFENAFKRLQRLANVKLD</sequence>
<gene>
    <name evidence="3" type="ORF">Bathy03g00650</name>
</gene>
<proteinExistence type="predicted"/>
<feature type="transmembrane region" description="Helical" evidence="1">
    <location>
        <begin position="170"/>
        <end position="192"/>
    </location>
</feature>
<name>K8F278_9CHLO</name>
<dbReference type="KEGG" id="bpg:Bathy03g00650"/>
<keyword evidence="1" id="KW-0812">Transmembrane</keyword>
<dbReference type="EMBL" id="FO082276">
    <property type="protein sequence ID" value="CCO15638.1"/>
    <property type="molecule type" value="Genomic_DNA"/>
</dbReference>
<organism evidence="3 4">
    <name type="scientific">Bathycoccus prasinos</name>
    <dbReference type="NCBI Taxonomy" id="41875"/>
    <lineage>
        <taxon>Eukaryota</taxon>
        <taxon>Viridiplantae</taxon>
        <taxon>Chlorophyta</taxon>
        <taxon>Mamiellophyceae</taxon>
        <taxon>Mamiellales</taxon>
        <taxon>Bathycoccaceae</taxon>
        <taxon>Bathycoccus</taxon>
    </lineage>
</organism>
<dbReference type="RefSeq" id="XP_007514201.1">
    <property type="nucleotide sequence ID" value="XM_007514139.1"/>
</dbReference>
<dbReference type="AlphaFoldDB" id="K8F278"/>
<dbReference type="Pfam" id="PF07647">
    <property type="entry name" value="SAM_2"/>
    <property type="match status" value="1"/>
</dbReference>
<feature type="transmembrane region" description="Helical" evidence="1">
    <location>
        <begin position="117"/>
        <end position="139"/>
    </location>
</feature>
<dbReference type="Gene3D" id="1.10.150.50">
    <property type="entry name" value="Transcription Factor, Ets-1"/>
    <property type="match status" value="1"/>
</dbReference>
<dbReference type="InterPro" id="IPR013761">
    <property type="entry name" value="SAM/pointed_sf"/>
</dbReference>
<keyword evidence="1" id="KW-0472">Membrane</keyword>
<feature type="domain" description="SAM" evidence="2">
    <location>
        <begin position="284"/>
        <end position="352"/>
    </location>
</feature>
<dbReference type="SMART" id="SM00454">
    <property type="entry name" value="SAM"/>
    <property type="match status" value="1"/>
</dbReference>
<evidence type="ECO:0000259" key="2">
    <source>
        <dbReference type="SMART" id="SM00454"/>
    </source>
</evidence>
<dbReference type="SUPFAM" id="SSF47769">
    <property type="entry name" value="SAM/Pointed domain"/>
    <property type="match status" value="1"/>
</dbReference>
<evidence type="ECO:0000313" key="4">
    <source>
        <dbReference type="Proteomes" id="UP000198341"/>
    </source>
</evidence>
<keyword evidence="4" id="KW-1185">Reference proteome</keyword>
<reference evidence="3 4" key="1">
    <citation type="submission" date="2011-10" db="EMBL/GenBank/DDBJ databases">
        <authorList>
            <person name="Genoscope - CEA"/>
        </authorList>
    </citation>
    <scope>NUCLEOTIDE SEQUENCE [LARGE SCALE GENOMIC DNA]</scope>
    <source>
        <strain evidence="3 4">RCC 1105</strain>
    </source>
</reference>
<feature type="transmembrane region" description="Helical" evidence="1">
    <location>
        <begin position="145"/>
        <end position="163"/>
    </location>
</feature>
<protein>
    <recommendedName>
        <fullName evidence="2">SAM domain-containing protein</fullName>
    </recommendedName>
</protein>
<accession>K8F278</accession>
<keyword evidence="1" id="KW-1133">Transmembrane helix</keyword>
<dbReference type="GeneID" id="19016603"/>
<dbReference type="Proteomes" id="UP000198341">
    <property type="component" value="Chromosome 3"/>
</dbReference>
<feature type="transmembrane region" description="Helical" evidence="1">
    <location>
        <begin position="198"/>
        <end position="221"/>
    </location>
</feature>
<evidence type="ECO:0000313" key="3">
    <source>
        <dbReference type="EMBL" id="CCO15638.1"/>
    </source>
</evidence>
<evidence type="ECO:0000256" key="1">
    <source>
        <dbReference type="SAM" id="Phobius"/>
    </source>
</evidence>